<dbReference type="PANTHER" id="PTHR35936">
    <property type="entry name" value="MEMBRANE-BOUND LYTIC MUREIN TRANSGLYCOSYLASE F"/>
    <property type="match status" value="1"/>
</dbReference>
<dbReference type="AlphaFoldDB" id="A0A061CL34"/>
<dbReference type="Gene3D" id="3.40.190.10">
    <property type="entry name" value="Periplasmic binding protein-like II"/>
    <property type="match status" value="2"/>
</dbReference>
<evidence type="ECO:0000256" key="2">
    <source>
        <dbReference type="ARBA" id="ARBA00022729"/>
    </source>
</evidence>
<dbReference type="Pfam" id="PF00497">
    <property type="entry name" value="SBP_bac_3"/>
    <property type="match status" value="1"/>
</dbReference>
<evidence type="ECO:0000256" key="1">
    <source>
        <dbReference type="ARBA" id="ARBA00010333"/>
    </source>
</evidence>
<feature type="signal peptide" evidence="3">
    <location>
        <begin position="1"/>
        <end position="18"/>
    </location>
</feature>
<dbReference type="Proteomes" id="UP000254084">
    <property type="component" value="Unassembled WGS sequence"/>
</dbReference>
<evidence type="ECO:0000313" key="6">
    <source>
        <dbReference type="Proteomes" id="UP000254084"/>
    </source>
</evidence>
<evidence type="ECO:0000259" key="4">
    <source>
        <dbReference type="Pfam" id="PF00497"/>
    </source>
</evidence>
<keyword evidence="2 3" id="KW-0732">Signal</keyword>
<name>A0A061CL34_ECTOL</name>
<feature type="domain" description="Solute-binding protein family 3/N-terminal" evidence="4">
    <location>
        <begin position="34"/>
        <end position="246"/>
    </location>
</feature>
<evidence type="ECO:0000256" key="3">
    <source>
        <dbReference type="SAM" id="SignalP"/>
    </source>
</evidence>
<dbReference type="RefSeq" id="WP_004422925.1">
    <property type="nucleotide sequence ID" value="NZ_CAURUH010000136.1"/>
</dbReference>
<dbReference type="InterPro" id="IPR001638">
    <property type="entry name" value="Solute-binding_3/MltF_N"/>
</dbReference>
<gene>
    <name evidence="5" type="ORF">NCTC10860_00372</name>
</gene>
<feature type="chain" id="PRO_5043117502" evidence="3">
    <location>
        <begin position="19"/>
        <end position="254"/>
    </location>
</feature>
<organism evidence="5 6">
    <name type="scientific">Ectopseudomonas oleovorans</name>
    <name type="common">Pseudomonas oleovorans</name>
    <dbReference type="NCBI Taxonomy" id="301"/>
    <lineage>
        <taxon>Bacteria</taxon>
        <taxon>Pseudomonadati</taxon>
        <taxon>Pseudomonadota</taxon>
        <taxon>Gammaproteobacteria</taxon>
        <taxon>Pseudomonadales</taxon>
        <taxon>Pseudomonadaceae</taxon>
        <taxon>Ectopseudomonas</taxon>
    </lineage>
</organism>
<accession>A0A061CL34</accession>
<proteinExistence type="inferred from homology"/>
<dbReference type="PANTHER" id="PTHR35936:SF19">
    <property type="entry name" value="AMINO-ACID-BINDING PROTEIN YXEM-RELATED"/>
    <property type="match status" value="1"/>
</dbReference>
<sequence>MKYLSALLPLISALTCNAADDVLCVDFRERTPEMRVVDGLPSGPLVSVLETAAQRVGVELHWRQAPFLRSLDDLRTGRIDLVPRVLMTEARRAYIHYLPSIGNQPLHVRFVVRPGQEARLSRYEDLYELALGGKRGTAYFEPFDSDDLLDRAYVSDDAQLAAMFRAGRLDTIAVIDAAPMEAQFQAMNFRDYSYAHYTHQQVLGNHFGASLRRYHSDRGELYDRLGAELQRMREEGEVALIYHRYGVLPPDEAN</sequence>
<dbReference type="EMBL" id="UGUW01000004">
    <property type="protein sequence ID" value="SUD58139.1"/>
    <property type="molecule type" value="Genomic_DNA"/>
</dbReference>
<protein>
    <submittedName>
        <fullName evidence="5">Amino acid ABC transporter periplasmic protein</fullName>
    </submittedName>
</protein>
<reference evidence="5 6" key="1">
    <citation type="submission" date="2018-06" db="EMBL/GenBank/DDBJ databases">
        <authorList>
            <consortium name="Pathogen Informatics"/>
            <person name="Doyle S."/>
        </authorList>
    </citation>
    <scope>NUCLEOTIDE SEQUENCE [LARGE SCALE GENOMIC DNA]</scope>
    <source>
        <strain evidence="5 6">NCTC10860</strain>
    </source>
</reference>
<dbReference type="SUPFAM" id="SSF53850">
    <property type="entry name" value="Periplasmic binding protein-like II"/>
    <property type="match status" value="1"/>
</dbReference>
<comment type="similarity">
    <text evidence="1">Belongs to the bacterial solute-binding protein 3 family.</text>
</comment>
<evidence type="ECO:0000313" key="5">
    <source>
        <dbReference type="EMBL" id="SUD58139.1"/>
    </source>
</evidence>